<dbReference type="InterPro" id="IPR036388">
    <property type="entry name" value="WH-like_DNA-bd_sf"/>
</dbReference>
<dbReference type="Pfam" id="PF07729">
    <property type="entry name" value="FCD"/>
    <property type="match status" value="1"/>
</dbReference>
<evidence type="ECO:0000256" key="3">
    <source>
        <dbReference type="ARBA" id="ARBA00023163"/>
    </source>
</evidence>
<keyword evidence="6" id="KW-1185">Reference proteome</keyword>
<dbReference type="SMART" id="SM00895">
    <property type="entry name" value="FCD"/>
    <property type="match status" value="1"/>
</dbReference>
<dbReference type="InterPro" id="IPR011711">
    <property type="entry name" value="GntR_C"/>
</dbReference>
<evidence type="ECO:0000256" key="2">
    <source>
        <dbReference type="ARBA" id="ARBA00023125"/>
    </source>
</evidence>
<dbReference type="CDD" id="cd07377">
    <property type="entry name" value="WHTH_GntR"/>
    <property type="match status" value="1"/>
</dbReference>
<dbReference type="EMBL" id="JACTVA010000001">
    <property type="protein sequence ID" value="MBC9205430.1"/>
    <property type="molecule type" value="Genomic_DNA"/>
</dbReference>
<dbReference type="Proteomes" id="UP000626026">
    <property type="component" value="Unassembled WGS sequence"/>
</dbReference>
<protein>
    <submittedName>
        <fullName evidence="5">FadR family transcriptional regulator</fullName>
    </submittedName>
</protein>
<dbReference type="Pfam" id="PF00392">
    <property type="entry name" value="GntR"/>
    <property type="match status" value="1"/>
</dbReference>
<keyword evidence="3" id="KW-0804">Transcription</keyword>
<dbReference type="InterPro" id="IPR008920">
    <property type="entry name" value="TF_FadR/GntR_C"/>
</dbReference>
<accession>A0ABR7RFT6</accession>
<gene>
    <name evidence="5" type="ORF">IBL26_01175</name>
</gene>
<dbReference type="InterPro" id="IPR036390">
    <property type="entry name" value="WH_DNA-bd_sf"/>
</dbReference>
<dbReference type="RefSeq" id="WP_187782599.1">
    <property type="nucleotide sequence ID" value="NZ_JACTVA010000001.1"/>
</dbReference>
<keyword evidence="1" id="KW-0805">Transcription regulation</keyword>
<name>A0ABR7RFT6_9PROT</name>
<feature type="domain" description="HTH gntR-type" evidence="4">
    <location>
        <begin position="11"/>
        <end position="78"/>
    </location>
</feature>
<comment type="caution">
    <text evidence="5">The sequence shown here is derived from an EMBL/GenBank/DDBJ whole genome shotgun (WGS) entry which is preliminary data.</text>
</comment>
<sequence length="246" mass="26909">MLPAAPATPVMRSFETVARQIAALVQQDHQVGQRLPAERELAKRFGVSRPTIREAILSLQMAGMLEVRKNSGAYVISRQEAPELKGLSGFGPFENLQARRMIEPQIAALAAQHATPLQLAAMAGTLADMRAEHARGAEADAADHRFHILLAEASGNGVLVPIADQLWRGQIDSGIWQDIHRYMPMERYRTTWLRDHEAIFRAVEEGKPRGASLAMTRHLANIHAALMETTGRGAMSGEADHDGGAE</sequence>
<dbReference type="Gene3D" id="1.10.10.10">
    <property type="entry name" value="Winged helix-like DNA-binding domain superfamily/Winged helix DNA-binding domain"/>
    <property type="match status" value="1"/>
</dbReference>
<evidence type="ECO:0000313" key="5">
    <source>
        <dbReference type="EMBL" id="MBC9205430.1"/>
    </source>
</evidence>
<evidence type="ECO:0000256" key="1">
    <source>
        <dbReference type="ARBA" id="ARBA00023015"/>
    </source>
</evidence>
<dbReference type="SUPFAM" id="SSF46785">
    <property type="entry name" value="Winged helix' DNA-binding domain"/>
    <property type="match status" value="1"/>
</dbReference>
<dbReference type="PROSITE" id="PS50949">
    <property type="entry name" value="HTH_GNTR"/>
    <property type="match status" value="1"/>
</dbReference>
<dbReference type="SUPFAM" id="SSF48008">
    <property type="entry name" value="GntR ligand-binding domain-like"/>
    <property type="match status" value="1"/>
</dbReference>
<evidence type="ECO:0000313" key="6">
    <source>
        <dbReference type="Proteomes" id="UP000626026"/>
    </source>
</evidence>
<keyword evidence="2" id="KW-0238">DNA-binding</keyword>
<dbReference type="InterPro" id="IPR000524">
    <property type="entry name" value="Tscrpt_reg_HTH_GntR"/>
</dbReference>
<dbReference type="PANTHER" id="PTHR43537">
    <property type="entry name" value="TRANSCRIPTIONAL REGULATOR, GNTR FAMILY"/>
    <property type="match status" value="1"/>
</dbReference>
<organism evidence="5 6">
    <name type="scientific">Teichococcus aerophilus</name>
    <dbReference type="NCBI Taxonomy" id="1224513"/>
    <lineage>
        <taxon>Bacteria</taxon>
        <taxon>Pseudomonadati</taxon>
        <taxon>Pseudomonadota</taxon>
        <taxon>Alphaproteobacteria</taxon>
        <taxon>Acetobacterales</taxon>
        <taxon>Roseomonadaceae</taxon>
        <taxon>Roseomonas</taxon>
    </lineage>
</organism>
<proteinExistence type="predicted"/>
<evidence type="ECO:0000259" key="4">
    <source>
        <dbReference type="PROSITE" id="PS50949"/>
    </source>
</evidence>
<dbReference type="Gene3D" id="1.20.120.530">
    <property type="entry name" value="GntR ligand-binding domain-like"/>
    <property type="match status" value="1"/>
</dbReference>
<dbReference type="SMART" id="SM00345">
    <property type="entry name" value="HTH_GNTR"/>
    <property type="match status" value="1"/>
</dbReference>
<dbReference type="PRINTS" id="PR00035">
    <property type="entry name" value="HTHGNTR"/>
</dbReference>
<reference evidence="5 6" key="1">
    <citation type="journal article" date="2013" name="Int. J. Syst. Evol. Microbiol.">
        <title>Roseomonas aerophila sp. nov., isolated from air.</title>
        <authorList>
            <person name="Kim S.J."/>
            <person name="Weon H.Y."/>
            <person name="Ahn J.H."/>
            <person name="Hong S.B."/>
            <person name="Seok S.J."/>
            <person name="Whang K.S."/>
            <person name="Kwon S.W."/>
        </authorList>
    </citation>
    <scope>NUCLEOTIDE SEQUENCE [LARGE SCALE GENOMIC DNA]</scope>
    <source>
        <strain evidence="5 6">NBRC 108923</strain>
    </source>
</reference>
<dbReference type="PANTHER" id="PTHR43537:SF5">
    <property type="entry name" value="UXU OPERON TRANSCRIPTIONAL REGULATOR"/>
    <property type="match status" value="1"/>
</dbReference>